<organism evidence="2 3">
    <name type="scientific">Saccharopolyspora aridisoli</name>
    <dbReference type="NCBI Taxonomy" id="2530385"/>
    <lineage>
        <taxon>Bacteria</taxon>
        <taxon>Bacillati</taxon>
        <taxon>Actinomycetota</taxon>
        <taxon>Actinomycetes</taxon>
        <taxon>Pseudonocardiales</taxon>
        <taxon>Pseudonocardiaceae</taxon>
        <taxon>Saccharopolyspora</taxon>
    </lineage>
</organism>
<keyword evidence="3" id="KW-1185">Reference proteome</keyword>
<evidence type="ECO:0000256" key="1">
    <source>
        <dbReference type="SAM" id="MobiDB-lite"/>
    </source>
</evidence>
<feature type="region of interest" description="Disordered" evidence="1">
    <location>
        <begin position="380"/>
        <end position="408"/>
    </location>
</feature>
<dbReference type="RefSeq" id="WP_132618415.1">
    <property type="nucleotide sequence ID" value="NZ_SMKV01000001.1"/>
</dbReference>
<evidence type="ECO:0000313" key="3">
    <source>
        <dbReference type="Proteomes" id="UP000294744"/>
    </source>
</evidence>
<evidence type="ECO:0000313" key="2">
    <source>
        <dbReference type="EMBL" id="TDC96781.1"/>
    </source>
</evidence>
<reference evidence="2 3" key="1">
    <citation type="submission" date="2019-03" db="EMBL/GenBank/DDBJ databases">
        <title>Draft genome sequences of novel Actinobacteria.</title>
        <authorList>
            <person name="Sahin N."/>
            <person name="Ay H."/>
            <person name="Saygin H."/>
        </authorList>
    </citation>
    <scope>NUCLEOTIDE SEQUENCE [LARGE SCALE GENOMIC DNA]</scope>
    <source>
        <strain evidence="2 3">16K404</strain>
    </source>
</reference>
<dbReference type="AlphaFoldDB" id="A0A4R4UX42"/>
<comment type="caution">
    <text evidence="2">The sequence shown here is derived from an EMBL/GenBank/DDBJ whole genome shotgun (WGS) entry which is preliminary data.</text>
</comment>
<name>A0A4R4UX42_9PSEU</name>
<protein>
    <submittedName>
        <fullName evidence="2">Uncharacterized protein</fullName>
    </submittedName>
</protein>
<dbReference type="OrthoDB" id="9146026at2"/>
<dbReference type="Proteomes" id="UP000294744">
    <property type="component" value="Unassembled WGS sequence"/>
</dbReference>
<dbReference type="EMBL" id="SMKV01000001">
    <property type="protein sequence ID" value="TDC96781.1"/>
    <property type="molecule type" value="Genomic_DNA"/>
</dbReference>
<gene>
    <name evidence="2" type="ORF">E1161_00710</name>
</gene>
<feature type="region of interest" description="Disordered" evidence="1">
    <location>
        <begin position="507"/>
        <end position="529"/>
    </location>
</feature>
<feature type="compositionally biased region" description="Basic and acidic residues" evidence="1">
    <location>
        <begin position="511"/>
        <end position="529"/>
    </location>
</feature>
<sequence length="656" mass="71131">MTPRRPPGAVAAGPQAPVLARALTAAAGRGAPGWRGTLAEFIDGLPAQRSLLALASTIDELLAGPDVVRAHGVRLHDALLHDLGPVIERDPLIAASRLEGAVRLAIADAVPPFTVLGRLTGFAPTTPEEFTETLPRLLGAAMDRWVGEPAITTPLREALDRLRHDEAASIDAAFELACDDLRRALTATEMPAVLESLTAARSRFATVDAAEQARHDARAYAAACDAILAFAAQDQDRLADAADRLTTALDQRSAWLRGTHQPRWLRPRHAAEPAWRRLVLLLRAAAARLAETIWMDVWEALGAVLDAYTQVRSLQPLPGAHTAPGLAVVIEPTIENAIVRSQSRLAALRRTVVETAATENPPLPPRTAQLLLDRIESTGADRRPDLPQAARTPPDVDEDEDGHAATSRAHRLAPALVRVLGERHATGLTSGLCDDDLRLLDGVVHSSEIARSRTAHPVLDPLLEGLLGQLADSPEFTGRVRATFGMLLEQTLRFLFSRADLTSTTWGGGETDYRRPLRKGERRPRESDLQRDYHQWLATGQLGGLVAVEATDLAMGRADVTTTFGSLRYVTEIKRELRDSSRGRIEAEHVPQAAEYGGTSVPFGQLLVLDLTPHPHGAPRVDECVWLAKHRPPHAGTDRYVIVGVITGNRPRPHEL</sequence>
<proteinExistence type="predicted"/>
<accession>A0A4R4UX42</accession>